<dbReference type="EMBL" id="QRVA01000023">
    <property type="protein sequence ID" value="RGS14827.1"/>
    <property type="molecule type" value="Genomic_DNA"/>
</dbReference>
<dbReference type="InterPro" id="IPR049458">
    <property type="entry name" value="EpsG-like"/>
</dbReference>
<dbReference type="Proteomes" id="UP000283872">
    <property type="component" value="Unassembled WGS sequence"/>
</dbReference>
<evidence type="ECO:0000256" key="1">
    <source>
        <dbReference type="SAM" id="Phobius"/>
    </source>
</evidence>
<dbReference type="AlphaFoldDB" id="A0A3R5WHF3"/>
<organism evidence="2 3">
    <name type="scientific">Segatella copri</name>
    <dbReference type="NCBI Taxonomy" id="165179"/>
    <lineage>
        <taxon>Bacteria</taxon>
        <taxon>Pseudomonadati</taxon>
        <taxon>Bacteroidota</taxon>
        <taxon>Bacteroidia</taxon>
        <taxon>Bacteroidales</taxon>
        <taxon>Prevotellaceae</taxon>
        <taxon>Segatella</taxon>
    </lineage>
</organism>
<evidence type="ECO:0000313" key="3">
    <source>
        <dbReference type="Proteomes" id="UP000283872"/>
    </source>
</evidence>
<proteinExistence type="predicted"/>
<keyword evidence="1" id="KW-1133">Transmembrane helix</keyword>
<dbReference type="RefSeq" id="WP_118085952.1">
    <property type="nucleotide sequence ID" value="NZ_QRVA01000023.1"/>
</dbReference>
<feature type="transmembrane region" description="Helical" evidence="1">
    <location>
        <begin position="99"/>
        <end position="117"/>
    </location>
</feature>
<feature type="transmembrane region" description="Helical" evidence="1">
    <location>
        <begin position="129"/>
        <end position="159"/>
    </location>
</feature>
<dbReference type="Pfam" id="PF14897">
    <property type="entry name" value="EpsG"/>
    <property type="match status" value="1"/>
</dbReference>
<evidence type="ECO:0000313" key="2">
    <source>
        <dbReference type="EMBL" id="RGS14827.1"/>
    </source>
</evidence>
<comment type="caution">
    <text evidence="2">The sequence shown here is derived from an EMBL/GenBank/DDBJ whole genome shotgun (WGS) entry which is preliminary data.</text>
</comment>
<protein>
    <submittedName>
        <fullName evidence="2">EpsG family protein</fullName>
    </submittedName>
</protein>
<keyword evidence="1" id="KW-0812">Transmembrane</keyword>
<feature type="transmembrane region" description="Helical" evidence="1">
    <location>
        <begin position="24"/>
        <end position="44"/>
    </location>
</feature>
<feature type="transmembrane region" description="Helical" evidence="1">
    <location>
        <begin position="202"/>
        <end position="222"/>
    </location>
</feature>
<feature type="transmembrane region" description="Helical" evidence="1">
    <location>
        <begin position="298"/>
        <end position="315"/>
    </location>
</feature>
<sequence>MIYSLVFIWAVFFSKFIPQDNKNISLIFLVTLILLTPILCIGGFRDISIGSDTQAYPVSAYYFVQQNNKLIDYFSTNIEALYLFTAYIVYHFISTDFSALLFVTNAIIICVFYIGLLNIRKGISFEVSILLFLCLFFNMFLSMQRQGLAMAFVFLGLTYMVKRKLLLTGICIIIGFFYHKSAIISVLCIPILYYQKAIINKYILIGVALFVAFFSVALNYFTTFDAFAKYDTYGKGGEYSEGAFSLSELVLRIVLLGVFWFGVGKKYKDNRYYSYLTILLCDFLINLLQLKSAFVGRLGYYFYMCYIFIIPQYLFNKIINRHKVFYQTFALLIVIVYWYFIYIYKDAGLTYPYKSVILNICD</sequence>
<reference evidence="2 3" key="1">
    <citation type="submission" date="2018-08" db="EMBL/GenBank/DDBJ databases">
        <title>A genome reference for cultivated species of the human gut microbiota.</title>
        <authorList>
            <person name="Zou Y."/>
            <person name="Xue W."/>
            <person name="Luo G."/>
        </authorList>
    </citation>
    <scope>NUCLEOTIDE SEQUENCE [LARGE SCALE GENOMIC DNA]</scope>
    <source>
        <strain evidence="2 3">AF24-12</strain>
    </source>
</reference>
<feature type="transmembrane region" description="Helical" evidence="1">
    <location>
        <begin position="242"/>
        <end position="261"/>
    </location>
</feature>
<feature type="transmembrane region" description="Helical" evidence="1">
    <location>
        <begin position="324"/>
        <end position="344"/>
    </location>
</feature>
<gene>
    <name evidence="2" type="ORF">DWY11_09820</name>
</gene>
<accession>A0A3R5WHF3</accession>
<feature type="transmembrane region" description="Helical" evidence="1">
    <location>
        <begin position="70"/>
        <end position="93"/>
    </location>
</feature>
<feature type="transmembrane region" description="Helical" evidence="1">
    <location>
        <begin position="165"/>
        <end position="193"/>
    </location>
</feature>
<keyword evidence="1" id="KW-0472">Membrane</keyword>
<name>A0A3R5WHF3_9BACT</name>